<name>A0ABT2JPU6_9ACTN</name>
<dbReference type="RefSeq" id="WP_260216513.1">
    <property type="nucleotide sequence ID" value="NZ_JAJAGO010000002.1"/>
</dbReference>
<dbReference type="Proteomes" id="UP001156389">
    <property type="component" value="Unassembled WGS sequence"/>
</dbReference>
<evidence type="ECO:0000313" key="1">
    <source>
        <dbReference type="EMBL" id="MCT2589549.1"/>
    </source>
</evidence>
<organism evidence="1 2">
    <name type="scientific">Streptomyces gossypii</name>
    <dbReference type="NCBI Taxonomy" id="2883101"/>
    <lineage>
        <taxon>Bacteria</taxon>
        <taxon>Bacillati</taxon>
        <taxon>Actinomycetota</taxon>
        <taxon>Actinomycetes</taxon>
        <taxon>Kitasatosporales</taxon>
        <taxon>Streptomycetaceae</taxon>
        <taxon>Streptomyces</taxon>
    </lineage>
</organism>
<gene>
    <name evidence="1" type="ORF">LHJ74_06360</name>
</gene>
<accession>A0ABT2JPU6</accession>
<reference evidence="1 2" key="1">
    <citation type="submission" date="2021-10" db="EMBL/GenBank/DDBJ databases">
        <title>Streptomyces gossypii sp. nov., isolated from soil collected from cotton field.</title>
        <authorList>
            <person name="Ge X."/>
            <person name="Chen X."/>
            <person name="Liu W."/>
        </authorList>
    </citation>
    <scope>NUCLEOTIDE SEQUENCE [LARGE SCALE GENOMIC DNA]</scope>
    <source>
        <strain evidence="1 2">N2-109</strain>
    </source>
</reference>
<comment type="caution">
    <text evidence="1">The sequence shown here is derived from an EMBL/GenBank/DDBJ whole genome shotgun (WGS) entry which is preliminary data.</text>
</comment>
<proteinExistence type="predicted"/>
<protein>
    <submittedName>
        <fullName evidence="1">Uncharacterized protein</fullName>
    </submittedName>
</protein>
<sequence>MFYGNSTYTDDLPGDWGTTDAAKAVLVVCAGDSKMGDAVRTCPYD</sequence>
<dbReference type="EMBL" id="JAJAGO010000002">
    <property type="protein sequence ID" value="MCT2589549.1"/>
    <property type="molecule type" value="Genomic_DNA"/>
</dbReference>
<keyword evidence="2" id="KW-1185">Reference proteome</keyword>
<evidence type="ECO:0000313" key="2">
    <source>
        <dbReference type="Proteomes" id="UP001156389"/>
    </source>
</evidence>